<sequence>MCRTEYAASKTEEPARRFWTREAPLRPSAPSAGELAGWVIDAATRAWQLVADLDADQLAVPLLPTVNPPLWEVGHLAWFQEKTVLRDACGEAPALESADALYDGAAVPHDTRWRLDLPPVAVIAAYARTVAERVAEEVTRPDATDVVRHLARRTVHHYDARAEALTSARQTLGYPPPFLPGLSGAEPPAGHAGALSGDAEFAGGRFLLGARMSEPFVHEAEEWAHVVEVAPFAMARAAVTQAEYAEFVEAGGYSDARLWPDGGAWLATTGATRPRYWRGGRGGWRRRHFDTWVDLEPHLPVSHLSWWEAAAYCRWAGRRLPGEAEWEFAAAGGAPDRPRYPWGDEPPAAKTGVTDWRSSGPVDVGACAAGEGPGGCRQLIGNVWEWTASDFAAYPNAGPGAPAASPGRFPGGRRTLRGGGWATRGRHVRSTMRDGLAPGRWDVAAGFRTCAVTAPADAPT</sequence>
<evidence type="ECO:0000256" key="1">
    <source>
        <dbReference type="ARBA" id="ARBA00023002"/>
    </source>
</evidence>
<keyword evidence="7" id="KW-1185">Reference proteome</keyword>
<dbReference type="InterPro" id="IPR024775">
    <property type="entry name" value="DinB-like"/>
</dbReference>
<organism evidence="6 7">
    <name type="scientific">Actinomadura graeca</name>
    <dbReference type="NCBI Taxonomy" id="2750812"/>
    <lineage>
        <taxon>Bacteria</taxon>
        <taxon>Bacillati</taxon>
        <taxon>Actinomycetota</taxon>
        <taxon>Actinomycetes</taxon>
        <taxon>Streptosporangiales</taxon>
        <taxon>Thermomonosporaceae</taxon>
        <taxon>Actinomadura</taxon>
    </lineage>
</organism>
<dbReference type="InterPro" id="IPR051043">
    <property type="entry name" value="Sulfatase_Mod_Factor_Kinase"/>
</dbReference>
<evidence type="ECO:0000313" key="7">
    <source>
        <dbReference type="Proteomes" id="UP001049518"/>
    </source>
</evidence>
<feature type="domain" description="DinB-like" evidence="5">
    <location>
        <begin position="43"/>
        <end position="146"/>
    </location>
</feature>
<evidence type="ECO:0000259" key="5">
    <source>
        <dbReference type="Pfam" id="PF12867"/>
    </source>
</evidence>
<dbReference type="InterPro" id="IPR034660">
    <property type="entry name" value="DinB/YfiT-like"/>
</dbReference>
<protein>
    <submittedName>
        <fullName evidence="6">Ergothioneine biosynthesis protein EgtB</fullName>
    </submittedName>
</protein>
<evidence type="ECO:0000256" key="3">
    <source>
        <dbReference type="ARBA" id="ARBA00037882"/>
    </source>
</evidence>
<accession>A0ABX8QQT2</accession>
<dbReference type="InterPro" id="IPR005532">
    <property type="entry name" value="SUMF_dom"/>
</dbReference>
<dbReference type="SUPFAM" id="SSF109854">
    <property type="entry name" value="DinB/YfiT-like putative metalloenzymes"/>
    <property type="match status" value="1"/>
</dbReference>
<proteinExistence type="predicted"/>
<name>A0ABX8QQT2_9ACTN</name>
<dbReference type="Pfam" id="PF03781">
    <property type="entry name" value="FGE-sulfatase"/>
    <property type="match status" value="1"/>
</dbReference>
<dbReference type="Pfam" id="PF12867">
    <property type="entry name" value="DinB_2"/>
    <property type="match status" value="1"/>
</dbReference>
<gene>
    <name evidence="6" type="primary">egtB</name>
    <name evidence="6" type="ORF">AGRA3207_000993</name>
</gene>
<dbReference type="PANTHER" id="PTHR23150:SF36">
    <property type="entry name" value="HERCYNINE OXYGENASE"/>
    <property type="match status" value="1"/>
</dbReference>
<evidence type="ECO:0000259" key="4">
    <source>
        <dbReference type="Pfam" id="PF03781"/>
    </source>
</evidence>
<dbReference type="PANTHER" id="PTHR23150">
    <property type="entry name" value="SULFATASE MODIFYING FACTOR 1, 2"/>
    <property type="match status" value="1"/>
</dbReference>
<dbReference type="Gene3D" id="3.90.1580.10">
    <property type="entry name" value="paralog of FGE (formylglycine-generating enzyme)"/>
    <property type="match status" value="1"/>
</dbReference>
<evidence type="ECO:0000313" key="6">
    <source>
        <dbReference type="EMBL" id="QXJ20304.1"/>
    </source>
</evidence>
<comment type="pathway">
    <text evidence="3">Amino-acid biosynthesis; ergothioneine biosynthesis.</text>
</comment>
<dbReference type="Gene3D" id="1.20.120.450">
    <property type="entry name" value="dinb family like domain"/>
    <property type="match status" value="1"/>
</dbReference>
<reference evidence="6" key="1">
    <citation type="submission" date="2020-07" db="EMBL/GenBank/DDBJ databases">
        <authorList>
            <person name="Tarantini F.S."/>
            <person name="Hong K.W."/>
            <person name="Chan K.G."/>
        </authorList>
    </citation>
    <scope>NUCLEOTIDE SEQUENCE</scope>
    <source>
        <strain evidence="6">32-07</strain>
    </source>
</reference>
<keyword evidence="2" id="KW-0408">Iron</keyword>
<dbReference type="Proteomes" id="UP001049518">
    <property type="component" value="Chromosome"/>
</dbReference>
<evidence type="ECO:0000256" key="2">
    <source>
        <dbReference type="ARBA" id="ARBA00023004"/>
    </source>
</evidence>
<dbReference type="EMBL" id="CP059572">
    <property type="protein sequence ID" value="QXJ20304.1"/>
    <property type="molecule type" value="Genomic_DNA"/>
</dbReference>
<keyword evidence="1" id="KW-0560">Oxidoreductase</keyword>
<dbReference type="InterPro" id="IPR042095">
    <property type="entry name" value="SUMF_sf"/>
</dbReference>
<dbReference type="InterPro" id="IPR016187">
    <property type="entry name" value="CTDL_fold"/>
</dbReference>
<dbReference type="SUPFAM" id="SSF56436">
    <property type="entry name" value="C-type lectin-like"/>
    <property type="match status" value="1"/>
</dbReference>
<feature type="domain" description="Sulfatase-modifying factor enzyme-like" evidence="4">
    <location>
        <begin position="202"/>
        <end position="449"/>
    </location>
</feature>